<dbReference type="RefSeq" id="WP_058259060.1">
    <property type="nucleotide sequence ID" value="NZ_DUPS01000059.1"/>
</dbReference>
<feature type="domain" description="Capsule synthesis protein CapA" evidence="4">
    <location>
        <begin position="95"/>
        <end position="340"/>
    </location>
</feature>
<accession>A0A0K8J967</accession>
<dbReference type="SUPFAM" id="SSF56300">
    <property type="entry name" value="Metallo-dependent phosphatases"/>
    <property type="match status" value="1"/>
</dbReference>
<evidence type="ECO:0000313" key="5">
    <source>
        <dbReference type="EMBL" id="CUH93847.1"/>
    </source>
</evidence>
<dbReference type="Proteomes" id="UP000196053">
    <property type="component" value="Chromosome I"/>
</dbReference>
<dbReference type="OrthoDB" id="9810906at2"/>
<dbReference type="InterPro" id="IPR052169">
    <property type="entry name" value="CW_Biosynth-Accessory"/>
</dbReference>
<dbReference type="SMART" id="SM00854">
    <property type="entry name" value="PGA_cap"/>
    <property type="match status" value="1"/>
</dbReference>
<dbReference type="EMBL" id="LN879430">
    <property type="protein sequence ID" value="CUH93847.1"/>
    <property type="molecule type" value="Genomic_DNA"/>
</dbReference>
<dbReference type="Gene3D" id="3.60.21.10">
    <property type="match status" value="1"/>
</dbReference>
<dbReference type="InterPro" id="IPR019079">
    <property type="entry name" value="Capsule_synth_CapA"/>
</dbReference>
<reference evidence="6" key="1">
    <citation type="submission" date="2015-09" db="EMBL/GenBank/DDBJ databases">
        <authorList>
            <person name="Wibberg D."/>
        </authorList>
    </citation>
    <scope>NUCLEOTIDE SEQUENCE [LARGE SCALE GENOMIC DNA]</scope>
    <source>
        <strain evidence="6">SD1D</strain>
    </source>
</reference>
<keyword evidence="6" id="KW-1185">Reference proteome</keyword>
<dbReference type="CDD" id="cd07381">
    <property type="entry name" value="MPP_CapA"/>
    <property type="match status" value="1"/>
</dbReference>
<evidence type="ECO:0000313" key="6">
    <source>
        <dbReference type="Proteomes" id="UP000196053"/>
    </source>
</evidence>
<evidence type="ECO:0000259" key="4">
    <source>
        <dbReference type="SMART" id="SM00854"/>
    </source>
</evidence>
<feature type="transmembrane region" description="Helical" evidence="3">
    <location>
        <begin position="7"/>
        <end position="25"/>
    </location>
</feature>
<sequence length="407" mass="45943">MNRKLKIVLLVQVAILLVLLLVVLISNKGPTSNVSDDLDKENIIDNINDDSSKTNDINFEDEYGQAKDPEDNTGENGEELTQEEEEEPILPEPIVLAFAGDINFDENSKPIARYDRENKGILGAISEDLVEEMNNADIFMLNNEFAYSTRGSRIQEKSYTFRANPKRVDILKEMGVDIVSLANNHALDYGVDALLDTFTTLEEAGIDYVGAGVNIDRAKAPIYYTINDTTIAYVAASRVIYAMDWYASDTRPGMIGTYDPALFVESIKEAKENSDFVVAYVHWGKENTHELLDYQINMAKIYIDAGADAVIGCHPHVMQGIEFYKGKPIAYSLGNYWFNSSKRESGLLKIYLNPDKSTDVQLLPVMNDSAYTYQITEQKKKEDYYKFMENISYGVKFDKEGFVTEKQ</sequence>
<keyword evidence="3" id="KW-0812">Transmembrane</keyword>
<proteinExistence type="inferred from homology"/>
<keyword evidence="3" id="KW-0472">Membrane</keyword>
<keyword evidence="3" id="KW-1133">Transmembrane helix</keyword>
<protein>
    <recommendedName>
        <fullName evidence="4">Capsule synthesis protein CapA domain-containing protein</fullName>
    </recommendedName>
</protein>
<dbReference type="KEGG" id="hsd:SD1D_2335"/>
<gene>
    <name evidence="5" type="ORF">SD1D_2335</name>
</gene>
<dbReference type="InterPro" id="IPR029052">
    <property type="entry name" value="Metallo-depent_PP-like"/>
</dbReference>
<dbReference type="PANTHER" id="PTHR33393:SF13">
    <property type="entry name" value="PGA BIOSYNTHESIS PROTEIN CAPA"/>
    <property type="match status" value="1"/>
</dbReference>
<comment type="similarity">
    <text evidence="1">Belongs to the CapA family.</text>
</comment>
<evidence type="ECO:0000256" key="2">
    <source>
        <dbReference type="SAM" id="MobiDB-lite"/>
    </source>
</evidence>
<dbReference type="AlphaFoldDB" id="A0A0K8J967"/>
<organism evidence="5 6">
    <name type="scientific">Herbinix luporum</name>
    <dbReference type="NCBI Taxonomy" id="1679721"/>
    <lineage>
        <taxon>Bacteria</taxon>
        <taxon>Bacillati</taxon>
        <taxon>Bacillota</taxon>
        <taxon>Clostridia</taxon>
        <taxon>Lachnospirales</taxon>
        <taxon>Lachnospiraceae</taxon>
        <taxon>Herbinix</taxon>
    </lineage>
</organism>
<evidence type="ECO:0000256" key="3">
    <source>
        <dbReference type="SAM" id="Phobius"/>
    </source>
</evidence>
<name>A0A0K8J967_9FIRM</name>
<dbReference type="Pfam" id="PF09587">
    <property type="entry name" value="PGA_cap"/>
    <property type="match status" value="1"/>
</dbReference>
<evidence type="ECO:0000256" key="1">
    <source>
        <dbReference type="ARBA" id="ARBA00005662"/>
    </source>
</evidence>
<feature type="compositionally biased region" description="Acidic residues" evidence="2">
    <location>
        <begin position="71"/>
        <end position="87"/>
    </location>
</feature>
<feature type="region of interest" description="Disordered" evidence="2">
    <location>
        <begin position="63"/>
        <end position="87"/>
    </location>
</feature>
<dbReference type="PANTHER" id="PTHR33393">
    <property type="entry name" value="POLYGLUTAMINE SYNTHESIS ACCESSORY PROTEIN RV0574C-RELATED"/>
    <property type="match status" value="1"/>
</dbReference>